<reference evidence="1 2" key="1">
    <citation type="journal article" date="2023" name="Plants (Basel)">
        <title>Bridging the Gap: Combining Genomics and Transcriptomics Approaches to Understand Stylosanthes scabra, an Orphan Legume from the Brazilian Caatinga.</title>
        <authorList>
            <person name="Ferreira-Neto J.R.C."/>
            <person name="da Silva M.D."/>
            <person name="Binneck E."/>
            <person name="de Melo N.F."/>
            <person name="da Silva R.H."/>
            <person name="de Melo A.L.T.M."/>
            <person name="Pandolfi V."/>
            <person name="Bustamante F.O."/>
            <person name="Brasileiro-Vidal A.C."/>
            <person name="Benko-Iseppon A.M."/>
        </authorList>
    </citation>
    <scope>NUCLEOTIDE SEQUENCE [LARGE SCALE GENOMIC DNA]</scope>
    <source>
        <tissue evidence="1">Leaves</tissue>
    </source>
</reference>
<accession>A0ABU6V7M8</accession>
<evidence type="ECO:0000313" key="2">
    <source>
        <dbReference type="Proteomes" id="UP001341840"/>
    </source>
</evidence>
<protein>
    <submittedName>
        <fullName evidence="1">Uncharacterized protein</fullName>
    </submittedName>
</protein>
<evidence type="ECO:0000313" key="1">
    <source>
        <dbReference type="EMBL" id="MED6168161.1"/>
    </source>
</evidence>
<gene>
    <name evidence="1" type="ORF">PIB30_009378</name>
</gene>
<comment type="caution">
    <text evidence="1">The sequence shown here is derived from an EMBL/GenBank/DDBJ whole genome shotgun (WGS) entry which is preliminary data.</text>
</comment>
<dbReference type="Proteomes" id="UP001341840">
    <property type="component" value="Unassembled WGS sequence"/>
</dbReference>
<proteinExistence type="predicted"/>
<organism evidence="1 2">
    <name type="scientific">Stylosanthes scabra</name>
    <dbReference type="NCBI Taxonomy" id="79078"/>
    <lineage>
        <taxon>Eukaryota</taxon>
        <taxon>Viridiplantae</taxon>
        <taxon>Streptophyta</taxon>
        <taxon>Embryophyta</taxon>
        <taxon>Tracheophyta</taxon>
        <taxon>Spermatophyta</taxon>
        <taxon>Magnoliopsida</taxon>
        <taxon>eudicotyledons</taxon>
        <taxon>Gunneridae</taxon>
        <taxon>Pentapetalae</taxon>
        <taxon>rosids</taxon>
        <taxon>fabids</taxon>
        <taxon>Fabales</taxon>
        <taxon>Fabaceae</taxon>
        <taxon>Papilionoideae</taxon>
        <taxon>50 kb inversion clade</taxon>
        <taxon>dalbergioids sensu lato</taxon>
        <taxon>Dalbergieae</taxon>
        <taxon>Pterocarpus clade</taxon>
        <taxon>Stylosanthes</taxon>
    </lineage>
</organism>
<name>A0ABU6V7M8_9FABA</name>
<dbReference type="EMBL" id="JASCZI010151056">
    <property type="protein sequence ID" value="MED6168161.1"/>
    <property type="molecule type" value="Genomic_DNA"/>
</dbReference>
<keyword evidence="2" id="KW-1185">Reference proteome</keyword>
<sequence>MDRYWIRPRLKIPCQYKEQPDEELIKIQVQTLTTNKKMVEKLFYFIIHPNGVIVRRETGASFESNAPVMFRHNRVRTLVKLKQLILSHLGPAGGLQIGHLAYRF</sequence>